<sequence>MWGYDATQKKFGSQILSLLSRRTHFSRYQLGPKDSHGPDDEPKVYTLETLMRMNGHTHIDILKIDIEGWEFDTLRAMLSPYLESETPVPFGQLQIEVHAWNKRFHDFLSWWELIEGVGLRPFMSEPNLVYVNYNRHSGAELADYSFLNIKGDNVFISDARLSSSHHKDSAQDLDDEKRDYHQ</sequence>
<organism evidence="2 3">
    <name type="scientific">Meripilus lineatus</name>
    <dbReference type="NCBI Taxonomy" id="2056292"/>
    <lineage>
        <taxon>Eukaryota</taxon>
        <taxon>Fungi</taxon>
        <taxon>Dikarya</taxon>
        <taxon>Basidiomycota</taxon>
        <taxon>Agaricomycotina</taxon>
        <taxon>Agaricomycetes</taxon>
        <taxon>Polyporales</taxon>
        <taxon>Meripilaceae</taxon>
        <taxon>Meripilus</taxon>
    </lineage>
</organism>
<dbReference type="PANTHER" id="PTHR32026">
    <property type="entry name" value="METHYLTRANSFERASE-LIKE PROTEIN 24"/>
    <property type="match status" value="1"/>
</dbReference>
<gene>
    <name evidence="2" type="ORF">NLI96_g9610</name>
</gene>
<proteinExistence type="predicted"/>
<dbReference type="EMBL" id="JANAWD010000495">
    <property type="protein sequence ID" value="KAJ3478652.1"/>
    <property type="molecule type" value="Genomic_DNA"/>
</dbReference>
<evidence type="ECO:0000313" key="3">
    <source>
        <dbReference type="Proteomes" id="UP001212997"/>
    </source>
</evidence>
<accession>A0AAD5YF21</accession>
<dbReference type="InterPro" id="IPR006342">
    <property type="entry name" value="FkbM_mtfrase"/>
</dbReference>
<dbReference type="Pfam" id="PF05050">
    <property type="entry name" value="Methyltransf_21"/>
    <property type="match status" value="1"/>
</dbReference>
<dbReference type="AlphaFoldDB" id="A0AAD5YF21"/>
<keyword evidence="3" id="KW-1185">Reference proteome</keyword>
<comment type="caution">
    <text evidence="2">The sequence shown here is derived from an EMBL/GenBank/DDBJ whole genome shotgun (WGS) entry which is preliminary data.</text>
</comment>
<protein>
    <recommendedName>
        <fullName evidence="1">Methyltransferase FkbM domain-containing protein</fullName>
    </recommendedName>
</protein>
<evidence type="ECO:0000313" key="2">
    <source>
        <dbReference type="EMBL" id="KAJ3478652.1"/>
    </source>
</evidence>
<feature type="domain" description="Methyltransferase FkbM" evidence="1">
    <location>
        <begin position="18"/>
        <end position="115"/>
    </location>
</feature>
<dbReference type="InterPro" id="IPR026913">
    <property type="entry name" value="METTL24"/>
</dbReference>
<dbReference type="InterPro" id="IPR029063">
    <property type="entry name" value="SAM-dependent_MTases_sf"/>
</dbReference>
<dbReference type="SUPFAM" id="SSF53335">
    <property type="entry name" value="S-adenosyl-L-methionine-dependent methyltransferases"/>
    <property type="match status" value="1"/>
</dbReference>
<reference evidence="2" key="1">
    <citation type="submission" date="2022-07" db="EMBL/GenBank/DDBJ databases">
        <title>Genome Sequence of Physisporinus lineatus.</title>
        <authorList>
            <person name="Buettner E."/>
        </authorList>
    </citation>
    <scope>NUCLEOTIDE SEQUENCE</scope>
    <source>
        <strain evidence="2">VT162</strain>
    </source>
</reference>
<dbReference type="Proteomes" id="UP001212997">
    <property type="component" value="Unassembled WGS sequence"/>
</dbReference>
<dbReference type="Gene3D" id="3.40.50.150">
    <property type="entry name" value="Vaccinia Virus protein VP39"/>
    <property type="match status" value="1"/>
</dbReference>
<name>A0AAD5YF21_9APHY</name>
<evidence type="ECO:0000259" key="1">
    <source>
        <dbReference type="Pfam" id="PF05050"/>
    </source>
</evidence>
<dbReference type="PANTHER" id="PTHR32026:SF10">
    <property type="entry name" value="METHYLTRANSFERASE-LIKE PROTEIN 24-RELATED"/>
    <property type="match status" value="1"/>
</dbReference>